<dbReference type="RefSeq" id="WP_092211703.1">
    <property type="nucleotide sequence ID" value="NZ_FMUX01000011.1"/>
</dbReference>
<dbReference type="STRING" id="419481.SAMN05216233_111128"/>
<evidence type="ECO:0000313" key="6">
    <source>
        <dbReference type="Proteomes" id="UP000198870"/>
    </source>
</evidence>
<evidence type="ECO:0000256" key="3">
    <source>
        <dbReference type="ARBA" id="ARBA00023002"/>
    </source>
</evidence>
<proteinExistence type="predicted"/>
<dbReference type="Gene3D" id="3.90.700.10">
    <property type="entry name" value="Succinate dehydrogenase/fumarate reductase flavoprotein, catalytic domain"/>
    <property type="match status" value="1"/>
</dbReference>
<keyword evidence="6" id="KW-1185">Reference proteome</keyword>
<dbReference type="InterPro" id="IPR027477">
    <property type="entry name" value="Succ_DH/fumarate_Rdtase_cat_sf"/>
</dbReference>
<dbReference type="PROSITE" id="PS51257">
    <property type="entry name" value="PROKAR_LIPOPROTEIN"/>
    <property type="match status" value="1"/>
</dbReference>
<dbReference type="Pfam" id="PF00890">
    <property type="entry name" value="FAD_binding_2"/>
    <property type="match status" value="1"/>
</dbReference>
<feature type="domain" description="FAD-dependent oxidoreductase 2 FAD-binding" evidence="4">
    <location>
        <begin position="9"/>
        <end position="522"/>
    </location>
</feature>
<dbReference type="PANTHER" id="PTHR43260:SF1">
    <property type="entry name" value="KSDD-LIKE STEROID DEHYDROGENASE RV0785"/>
    <property type="match status" value="1"/>
</dbReference>
<protein>
    <recommendedName>
        <fullName evidence="4">FAD-dependent oxidoreductase 2 FAD-binding domain-containing protein</fullName>
    </recommendedName>
</protein>
<gene>
    <name evidence="5" type="ORF">SAMN05216233_111128</name>
</gene>
<sequence>MAHRRFQADVVIVGGGLAGMTAACELLDLGRRVVILDRDVPERFGGLAKESFGGVMMVDTPLQRKNGIRDSPELALSDWLSCADFEEDAHWPRKWAELYVHRSGDIIHEFLKDRKVIFLPVVNWPERGLFKPGNSVPRWHIAWGTGFGIIEGIQGWLRAHHKRGNLEVHFGCKVEALDVSAGTITGVSGSLEGSREPFSATGDAVILAAGGMCGGDLSKVREHWYAPWGAPPEKLLNGSHRYADGLVHDAAEAVGANITHLDKQWHYAAGVDYPNADMPNKGLSLVPPRSALWFNALGERIMDPVPLVGYTDTRYLVKQICRQPGQYSFQLMNWKIAIKELAISGSEHMKAFRYKNKVRLLKELLFGNTELVNRLIGESRDFITAGSLDEMVDKMNDMGNPFTVDRHTLKGAVKAYDDQIDRGPAFFNDDQLRRIANFRTYRGDRLRTCKFQKIDAPSARPLIAVREFILSRKSLGGIQTDLSCRVLSQDGTPISGLYAAGETAGFGGGGIHGKGSLEGTFLGSCVLMGRIAAHHICGKGL</sequence>
<organism evidence="5 6">
    <name type="scientific">Desulfoluna spongiiphila</name>
    <dbReference type="NCBI Taxonomy" id="419481"/>
    <lineage>
        <taxon>Bacteria</taxon>
        <taxon>Pseudomonadati</taxon>
        <taxon>Thermodesulfobacteriota</taxon>
        <taxon>Desulfobacteria</taxon>
        <taxon>Desulfobacterales</taxon>
        <taxon>Desulfolunaceae</taxon>
        <taxon>Desulfoluna</taxon>
    </lineage>
</organism>
<keyword evidence="2" id="KW-0285">Flavoprotein</keyword>
<accession>A0A1G5GTG8</accession>
<evidence type="ECO:0000256" key="2">
    <source>
        <dbReference type="ARBA" id="ARBA00022630"/>
    </source>
</evidence>
<dbReference type="Gene3D" id="3.50.50.60">
    <property type="entry name" value="FAD/NAD(P)-binding domain"/>
    <property type="match status" value="1"/>
</dbReference>
<dbReference type="PANTHER" id="PTHR43260">
    <property type="entry name" value="3-KETOSTEROID-DELTA-1-DEHYDROGENASE"/>
    <property type="match status" value="1"/>
</dbReference>
<dbReference type="AlphaFoldDB" id="A0A1G5GTG8"/>
<evidence type="ECO:0000256" key="1">
    <source>
        <dbReference type="ARBA" id="ARBA00001974"/>
    </source>
</evidence>
<evidence type="ECO:0000259" key="4">
    <source>
        <dbReference type="Pfam" id="PF00890"/>
    </source>
</evidence>
<comment type="cofactor">
    <cofactor evidence="1">
        <name>FAD</name>
        <dbReference type="ChEBI" id="CHEBI:57692"/>
    </cofactor>
</comment>
<dbReference type="PIRSF" id="PIRSF036654">
    <property type="entry name" value="UCP036654"/>
    <property type="match status" value="1"/>
</dbReference>
<reference evidence="5 6" key="1">
    <citation type="submission" date="2016-10" db="EMBL/GenBank/DDBJ databases">
        <authorList>
            <person name="de Groot N.N."/>
        </authorList>
    </citation>
    <scope>NUCLEOTIDE SEQUENCE [LARGE SCALE GENOMIC DNA]</scope>
    <source>
        <strain evidence="5 6">AA1</strain>
    </source>
</reference>
<dbReference type="SUPFAM" id="SSF51905">
    <property type="entry name" value="FAD/NAD(P)-binding domain"/>
    <property type="match status" value="1"/>
</dbReference>
<dbReference type="InterPro" id="IPR036188">
    <property type="entry name" value="FAD/NAD-bd_sf"/>
</dbReference>
<keyword evidence="3" id="KW-0560">Oxidoreductase</keyword>
<name>A0A1G5GTG8_9BACT</name>
<dbReference type="InterPro" id="IPR003953">
    <property type="entry name" value="FAD-dep_OxRdtase_2_FAD-bd"/>
</dbReference>
<dbReference type="OrthoDB" id="9813348at2"/>
<dbReference type="Proteomes" id="UP000198870">
    <property type="component" value="Unassembled WGS sequence"/>
</dbReference>
<dbReference type="InterPro" id="IPR014614">
    <property type="entry name" value="KsdD_DH"/>
</dbReference>
<dbReference type="EMBL" id="FMUX01000011">
    <property type="protein sequence ID" value="SCY54885.1"/>
    <property type="molecule type" value="Genomic_DNA"/>
</dbReference>
<evidence type="ECO:0000313" key="5">
    <source>
        <dbReference type="EMBL" id="SCY54885.1"/>
    </source>
</evidence>
<dbReference type="GO" id="GO:0016627">
    <property type="term" value="F:oxidoreductase activity, acting on the CH-CH group of donors"/>
    <property type="evidence" value="ECO:0007669"/>
    <property type="project" value="InterPro"/>
</dbReference>